<dbReference type="RefSeq" id="XP_060334030.1">
    <property type="nucleotide sequence ID" value="XM_060472349.1"/>
</dbReference>
<keyword evidence="1" id="KW-0472">Membrane</keyword>
<sequence>MTTLWYIITLFLLWMIWLAAITFTFFVVLGYTGWHWLSGVQGFGYIAELMLTVIEANIIFFMGYACFWERKHAKKVYDETQLQDGLHLMNTNGG</sequence>
<evidence type="ECO:0000313" key="2">
    <source>
        <dbReference type="EMBL" id="KAK0462418.1"/>
    </source>
</evidence>
<proteinExistence type="predicted"/>
<comment type="caution">
    <text evidence="2">The sequence shown here is derived from an EMBL/GenBank/DDBJ whole genome shotgun (WGS) entry which is preliminary data.</text>
</comment>
<dbReference type="EMBL" id="JAUEPS010000009">
    <property type="protein sequence ID" value="KAK0462418.1"/>
    <property type="molecule type" value="Genomic_DNA"/>
</dbReference>
<accession>A0AA39TPZ4</accession>
<keyword evidence="3" id="KW-1185">Reference proteome</keyword>
<organism evidence="2 3">
    <name type="scientific">Armillaria tabescens</name>
    <name type="common">Ringless honey mushroom</name>
    <name type="synonym">Agaricus tabescens</name>
    <dbReference type="NCBI Taxonomy" id="1929756"/>
    <lineage>
        <taxon>Eukaryota</taxon>
        <taxon>Fungi</taxon>
        <taxon>Dikarya</taxon>
        <taxon>Basidiomycota</taxon>
        <taxon>Agaricomycotina</taxon>
        <taxon>Agaricomycetes</taxon>
        <taxon>Agaricomycetidae</taxon>
        <taxon>Agaricales</taxon>
        <taxon>Marasmiineae</taxon>
        <taxon>Physalacriaceae</taxon>
        <taxon>Desarmillaria</taxon>
    </lineage>
</organism>
<feature type="transmembrane region" description="Helical" evidence="1">
    <location>
        <begin position="43"/>
        <end position="67"/>
    </location>
</feature>
<dbReference type="AlphaFoldDB" id="A0AA39TPZ4"/>
<evidence type="ECO:0000256" key="1">
    <source>
        <dbReference type="SAM" id="Phobius"/>
    </source>
</evidence>
<dbReference type="Proteomes" id="UP001175211">
    <property type="component" value="Unassembled WGS sequence"/>
</dbReference>
<evidence type="ECO:0000313" key="3">
    <source>
        <dbReference type="Proteomes" id="UP001175211"/>
    </source>
</evidence>
<keyword evidence="1" id="KW-0812">Transmembrane</keyword>
<feature type="transmembrane region" description="Helical" evidence="1">
    <location>
        <begin position="7"/>
        <end position="31"/>
    </location>
</feature>
<reference evidence="2" key="1">
    <citation type="submission" date="2023-06" db="EMBL/GenBank/DDBJ databases">
        <authorList>
            <consortium name="Lawrence Berkeley National Laboratory"/>
            <person name="Ahrendt S."/>
            <person name="Sahu N."/>
            <person name="Indic B."/>
            <person name="Wong-Bajracharya J."/>
            <person name="Merenyi Z."/>
            <person name="Ke H.-M."/>
            <person name="Monk M."/>
            <person name="Kocsube S."/>
            <person name="Drula E."/>
            <person name="Lipzen A."/>
            <person name="Balint B."/>
            <person name="Henrissat B."/>
            <person name="Andreopoulos B."/>
            <person name="Martin F.M."/>
            <person name="Harder C.B."/>
            <person name="Rigling D."/>
            <person name="Ford K.L."/>
            <person name="Foster G.D."/>
            <person name="Pangilinan J."/>
            <person name="Papanicolaou A."/>
            <person name="Barry K."/>
            <person name="LaButti K."/>
            <person name="Viragh M."/>
            <person name="Koriabine M."/>
            <person name="Yan M."/>
            <person name="Riley R."/>
            <person name="Champramary S."/>
            <person name="Plett K.L."/>
            <person name="Tsai I.J."/>
            <person name="Slot J."/>
            <person name="Sipos G."/>
            <person name="Plett J."/>
            <person name="Nagy L.G."/>
            <person name="Grigoriev I.V."/>
        </authorList>
    </citation>
    <scope>NUCLEOTIDE SEQUENCE</scope>
    <source>
        <strain evidence="2">CCBAS 213</strain>
    </source>
</reference>
<gene>
    <name evidence="2" type="ORF">EV420DRAFT_1524628</name>
</gene>
<protein>
    <submittedName>
        <fullName evidence="2">Uncharacterized protein</fullName>
    </submittedName>
</protein>
<keyword evidence="1" id="KW-1133">Transmembrane helix</keyword>
<dbReference type="GeneID" id="85355897"/>
<name>A0AA39TPZ4_ARMTA</name>